<evidence type="ECO:0000313" key="2">
    <source>
        <dbReference type="Proteomes" id="UP000501690"/>
    </source>
</evidence>
<proteinExistence type="predicted"/>
<dbReference type="EMBL" id="CP039354">
    <property type="protein sequence ID" value="QCE10022.1"/>
    <property type="molecule type" value="Genomic_DNA"/>
</dbReference>
<evidence type="ECO:0000313" key="1">
    <source>
        <dbReference type="EMBL" id="QCE10022.1"/>
    </source>
</evidence>
<dbReference type="Proteomes" id="UP000501690">
    <property type="component" value="Linkage Group LG10"/>
</dbReference>
<sequence length="61" mass="6766">MYAGVCRFLEIFCKGKPQPPFDQNAVNLIDTSIFPERINYNGIYSLSCLPIELGGCGNSHL</sequence>
<name>A0A4D6NAW1_VIGUN</name>
<accession>A0A4D6NAW1</accession>
<protein>
    <submittedName>
        <fullName evidence="1">Uncharacterized protein</fullName>
    </submittedName>
</protein>
<dbReference type="AlphaFoldDB" id="A0A4D6NAW1"/>
<keyword evidence="2" id="KW-1185">Reference proteome</keyword>
<gene>
    <name evidence="1" type="ORF">DEO72_LG10g1245</name>
</gene>
<reference evidence="1 2" key="1">
    <citation type="submission" date="2019-04" db="EMBL/GenBank/DDBJ databases">
        <title>An improved genome assembly and genetic linkage map for asparagus bean, Vigna unguiculata ssp. sesquipedialis.</title>
        <authorList>
            <person name="Xia Q."/>
            <person name="Zhang R."/>
            <person name="Dong Y."/>
        </authorList>
    </citation>
    <scope>NUCLEOTIDE SEQUENCE [LARGE SCALE GENOMIC DNA]</scope>
    <source>
        <tissue evidence="1">Leaf</tissue>
    </source>
</reference>
<organism evidence="1 2">
    <name type="scientific">Vigna unguiculata</name>
    <name type="common">Cowpea</name>
    <dbReference type="NCBI Taxonomy" id="3917"/>
    <lineage>
        <taxon>Eukaryota</taxon>
        <taxon>Viridiplantae</taxon>
        <taxon>Streptophyta</taxon>
        <taxon>Embryophyta</taxon>
        <taxon>Tracheophyta</taxon>
        <taxon>Spermatophyta</taxon>
        <taxon>Magnoliopsida</taxon>
        <taxon>eudicotyledons</taxon>
        <taxon>Gunneridae</taxon>
        <taxon>Pentapetalae</taxon>
        <taxon>rosids</taxon>
        <taxon>fabids</taxon>
        <taxon>Fabales</taxon>
        <taxon>Fabaceae</taxon>
        <taxon>Papilionoideae</taxon>
        <taxon>50 kb inversion clade</taxon>
        <taxon>NPAAA clade</taxon>
        <taxon>indigoferoid/millettioid clade</taxon>
        <taxon>Phaseoleae</taxon>
        <taxon>Vigna</taxon>
    </lineage>
</organism>